<evidence type="ECO:0000313" key="2">
    <source>
        <dbReference type="EMBL" id="KAK6629705.1"/>
    </source>
</evidence>
<protein>
    <submittedName>
        <fullName evidence="2">Uncharacterized protein</fullName>
    </submittedName>
</protein>
<proteinExistence type="predicted"/>
<dbReference type="AlphaFoldDB" id="A0AAN8S389"/>
<gene>
    <name evidence="2" type="ORF">RUM43_003523</name>
</gene>
<accession>A0AAN8S389</accession>
<evidence type="ECO:0000313" key="3">
    <source>
        <dbReference type="Proteomes" id="UP001372834"/>
    </source>
</evidence>
<dbReference type="EMBL" id="JAWJWE010000036">
    <property type="protein sequence ID" value="KAK6629705.1"/>
    <property type="molecule type" value="Genomic_DNA"/>
</dbReference>
<name>A0AAN8S389_POLSC</name>
<sequence>MAVKSDNTTSKTDADREANRPARRGESKRSPGSSKQTSAVAAAAAAEPPPPARSPAPPCATCFAYGDSCRGSGASACRASPTRPTPLAKRRSLVEGGHNCYDPAILSPFMPLAQYH</sequence>
<comment type="caution">
    <text evidence="2">The sequence shown here is derived from an EMBL/GenBank/DDBJ whole genome shotgun (WGS) entry which is preliminary data.</text>
</comment>
<reference evidence="2 3" key="1">
    <citation type="submission" date="2023-10" db="EMBL/GenBank/DDBJ databases">
        <title>Genomes of two closely related lineages of the louse Polyplax serrata with different host specificities.</title>
        <authorList>
            <person name="Martinu J."/>
            <person name="Tarabai H."/>
            <person name="Stefka J."/>
            <person name="Hypsa V."/>
        </authorList>
    </citation>
    <scope>NUCLEOTIDE SEQUENCE [LARGE SCALE GENOMIC DNA]</scope>
    <source>
        <strain evidence="2">HR10_N</strain>
    </source>
</reference>
<evidence type="ECO:0000256" key="1">
    <source>
        <dbReference type="SAM" id="MobiDB-lite"/>
    </source>
</evidence>
<feature type="compositionally biased region" description="Polar residues" evidence="1">
    <location>
        <begin position="1"/>
        <end position="11"/>
    </location>
</feature>
<feature type="compositionally biased region" description="Basic and acidic residues" evidence="1">
    <location>
        <begin position="12"/>
        <end position="29"/>
    </location>
</feature>
<dbReference type="Proteomes" id="UP001372834">
    <property type="component" value="Unassembled WGS sequence"/>
</dbReference>
<feature type="compositionally biased region" description="Pro residues" evidence="1">
    <location>
        <begin position="47"/>
        <end position="56"/>
    </location>
</feature>
<feature type="region of interest" description="Disordered" evidence="1">
    <location>
        <begin position="1"/>
        <end position="56"/>
    </location>
</feature>
<organism evidence="2 3">
    <name type="scientific">Polyplax serrata</name>
    <name type="common">Common mouse louse</name>
    <dbReference type="NCBI Taxonomy" id="468196"/>
    <lineage>
        <taxon>Eukaryota</taxon>
        <taxon>Metazoa</taxon>
        <taxon>Ecdysozoa</taxon>
        <taxon>Arthropoda</taxon>
        <taxon>Hexapoda</taxon>
        <taxon>Insecta</taxon>
        <taxon>Pterygota</taxon>
        <taxon>Neoptera</taxon>
        <taxon>Paraneoptera</taxon>
        <taxon>Psocodea</taxon>
        <taxon>Troctomorpha</taxon>
        <taxon>Phthiraptera</taxon>
        <taxon>Anoplura</taxon>
        <taxon>Polyplacidae</taxon>
        <taxon>Polyplax</taxon>
    </lineage>
</organism>